<dbReference type="PANTHER" id="PTHR32134:SF92">
    <property type="entry name" value="FNIP REPEAT-CONTAINING PROTEIN"/>
    <property type="match status" value="1"/>
</dbReference>
<evidence type="ECO:0000313" key="5">
    <source>
        <dbReference type="Proteomes" id="UP001152797"/>
    </source>
</evidence>
<evidence type="ECO:0000313" key="2">
    <source>
        <dbReference type="EMBL" id="CAI4018988.1"/>
    </source>
</evidence>
<dbReference type="InterPro" id="IPR008615">
    <property type="entry name" value="FNIP"/>
</dbReference>
<evidence type="ECO:0000313" key="3">
    <source>
        <dbReference type="EMBL" id="CAL1172363.1"/>
    </source>
</evidence>
<protein>
    <submittedName>
        <fullName evidence="4">F-box and FNIP repeat-containing protein L60</fullName>
    </submittedName>
</protein>
<name>A0A9P1GQD6_9DINO</name>
<dbReference type="EMBL" id="CAMXCT020006725">
    <property type="protein sequence ID" value="CAL1172363.1"/>
    <property type="molecule type" value="Genomic_DNA"/>
</dbReference>
<dbReference type="SMART" id="SM00332">
    <property type="entry name" value="PP2Cc"/>
    <property type="match status" value="1"/>
</dbReference>
<dbReference type="InterPro" id="IPR001932">
    <property type="entry name" value="PPM-type_phosphatase-like_dom"/>
</dbReference>
<proteinExistence type="predicted"/>
<dbReference type="Pfam" id="PF05725">
    <property type="entry name" value="FNIP"/>
    <property type="match status" value="8"/>
</dbReference>
<dbReference type="PANTHER" id="PTHR32134">
    <property type="entry name" value="FNIP REPEAT-CONTAINING PROTEIN"/>
    <property type="match status" value="1"/>
</dbReference>
<dbReference type="InterPro" id="IPR032675">
    <property type="entry name" value="LRR_dom_sf"/>
</dbReference>
<dbReference type="Gene3D" id="3.80.10.10">
    <property type="entry name" value="Ribonuclease Inhibitor"/>
    <property type="match status" value="2"/>
</dbReference>
<keyword evidence="5" id="KW-1185">Reference proteome</keyword>
<dbReference type="InterPro" id="IPR036457">
    <property type="entry name" value="PPM-type-like_dom_sf"/>
</dbReference>
<dbReference type="SUPFAM" id="SSF81606">
    <property type="entry name" value="PP2C-like"/>
    <property type="match status" value="1"/>
</dbReference>
<reference evidence="2" key="1">
    <citation type="submission" date="2022-10" db="EMBL/GenBank/DDBJ databases">
        <authorList>
            <person name="Chen Y."/>
            <person name="Dougan E. K."/>
            <person name="Chan C."/>
            <person name="Rhodes N."/>
            <person name="Thang M."/>
        </authorList>
    </citation>
    <scope>NUCLEOTIDE SEQUENCE</scope>
</reference>
<organism evidence="2">
    <name type="scientific">Cladocopium goreaui</name>
    <dbReference type="NCBI Taxonomy" id="2562237"/>
    <lineage>
        <taxon>Eukaryota</taxon>
        <taxon>Sar</taxon>
        <taxon>Alveolata</taxon>
        <taxon>Dinophyceae</taxon>
        <taxon>Suessiales</taxon>
        <taxon>Symbiodiniaceae</taxon>
        <taxon>Cladocopium</taxon>
    </lineage>
</organism>
<dbReference type="OrthoDB" id="10266364at2759"/>
<dbReference type="Proteomes" id="UP001152797">
    <property type="component" value="Unassembled WGS sequence"/>
</dbReference>
<reference evidence="3" key="2">
    <citation type="submission" date="2024-04" db="EMBL/GenBank/DDBJ databases">
        <authorList>
            <person name="Chen Y."/>
            <person name="Shah S."/>
            <person name="Dougan E. K."/>
            <person name="Thang M."/>
            <person name="Chan C."/>
        </authorList>
    </citation>
    <scope>NUCLEOTIDE SEQUENCE [LARGE SCALE GENOMIC DNA]</scope>
</reference>
<dbReference type="Gene3D" id="3.60.40.10">
    <property type="entry name" value="PPM-type phosphatase domain"/>
    <property type="match status" value="1"/>
</dbReference>
<dbReference type="SUPFAM" id="SSF52058">
    <property type="entry name" value="L domain-like"/>
    <property type="match status" value="1"/>
</dbReference>
<accession>A0A9P1GQD6</accession>
<evidence type="ECO:0000313" key="4">
    <source>
        <dbReference type="EMBL" id="CAL4806300.1"/>
    </source>
</evidence>
<dbReference type="EMBL" id="CAMXCT030006725">
    <property type="protein sequence ID" value="CAL4806300.1"/>
    <property type="molecule type" value="Genomic_DNA"/>
</dbReference>
<dbReference type="PROSITE" id="PS51746">
    <property type="entry name" value="PPM_2"/>
    <property type="match status" value="1"/>
</dbReference>
<dbReference type="InterPro" id="IPR051251">
    <property type="entry name" value="STK_FNIP-Repeat"/>
</dbReference>
<dbReference type="EMBL" id="CAMXCT010006725">
    <property type="protein sequence ID" value="CAI4018988.1"/>
    <property type="molecule type" value="Genomic_DNA"/>
</dbReference>
<comment type="caution">
    <text evidence="2">The sequence shown here is derived from an EMBL/GenBank/DDBJ whole genome shotgun (WGS) entry which is preliminary data.</text>
</comment>
<sequence length="1214" mass="134254">MADGMLRSPTFLVGAERQRKNLDEFKRREQQLAEAYHKNKPLCFNGCSYQKTHPVKAQKGHKDADACLTVPLVLGVADGVSQIEDFGIDASLLPNELLQVVEQLGMHQLVPGAKLTAADTYRGPASMLRRAFEATESLGSLTVVLAVMDNSTRIHGKLHPMIAIITVGDCELIVLRRVKGPQGPLELVCHTEMQRIDGHAQTPLQLARVDDRIDPNFNEELSIEVIERGSAVNCVSAYEGDIVLMGSDGVFDNLFLDEIVETANQMLPPKGSEGAYPEVALKSVAQRIVEQCHAKTRPLPNGMLAEAPIGRGGKKDDTSCVVAEVVEWTQDLQKIWTPPQQSSWWNPFEWTSLSSFMNLNAWCGAQDSDDEGEFKPRAEKLQAKRQSQNDWNDLANSGKQANQVNQMNQVSQVNQINPQQAYAKANQAQEAQGYQAGNGYQGYQQYQAYNQSYQPNSQTFQSTQGTQGQYQSQTYDKANQGYQSCQGQGYQGNQMYPSQQAYPQAQQGLNQAQYPVNGAQPQQSFAASQIYGAQTRVSGGFGMDGPVSSSVMKRSFEQISADALDLRFCGLDGNDFSLNLPEDITGQLLMEKMILDGRLPSKAGATLQFFFQDQEISGSKMLKDLGVCQLSTISYVYKRVEGLQDPGGGGEGSSNDKEDPTLSGVSSIFYDLAEANPLARIMLPLSLQSLTFGDFFCDSLQDVSLPANLLSLTFGRQFNRSLKGLLLPDSLQVLAFGDNYNQKMGQVLLPCSLQSLTFGRAFNQSLEDMHLPTGLQTLTLGHRYNMCMDRLKLPSQLRELTFGESFNWSLQKVKLPGSLQKLTLGDSFDQPLDGMIFPGLNSLIFGTNFNQPLEEVEFPSELVTLTFGDDFNQTLDEVELPRGLRHLTFGNNFVQSLENVTLPESLESLIFGMYFNHSLEHVKLPQLLKLRFNQTLENVSLPSLRSLTFGDDFNQPLVDLTPGLLHLTFGQDFNQSLEGVLWPNLESLTFGLCFNQAADTWNVLPGSLLRLTFGDDFNQPLDNLKVPDTLQSLTFGHEFNQKLDHVKLPSTLQTLAFGCCFNQSLDSMTLPQRLGSLSFGNNFQQPVETLVHLPCLETLTFGDAFNQAIQRLPGSLKSLSFGDDFQQPLEHLELPNLECLTLGHFFDMPLADLLQRTENLRSLTLGDSFSHSFDGVVFPATLRSISVGMPCSFDGASLPSLRSIQYGPVAAKCT</sequence>
<evidence type="ECO:0000259" key="1">
    <source>
        <dbReference type="PROSITE" id="PS51746"/>
    </source>
</evidence>
<dbReference type="AlphaFoldDB" id="A0A9P1GQD6"/>
<feature type="domain" description="PPM-type phosphatase" evidence="1">
    <location>
        <begin position="48"/>
        <end position="325"/>
    </location>
</feature>
<gene>
    <name evidence="2" type="ORF">C1SCF055_LOCUS43517</name>
</gene>